<proteinExistence type="predicted"/>
<gene>
    <name evidence="1" type="ORF">LCGC14_2329540</name>
</gene>
<dbReference type="Gene3D" id="1.10.10.10">
    <property type="entry name" value="Winged helix-like DNA-binding domain superfamily/Winged helix DNA-binding domain"/>
    <property type="match status" value="1"/>
</dbReference>
<dbReference type="EMBL" id="LAZR01033452">
    <property type="protein sequence ID" value="KKL48036.1"/>
    <property type="molecule type" value="Genomic_DNA"/>
</dbReference>
<dbReference type="AlphaFoldDB" id="A0A0F9D2T4"/>
<sequence>MSVFLSRSCEYALQAVIYLASKTNDTPVLQRDISKALTIPQHFLGKILQILVRHNIVASQKGKSGGFFLKRSPKDFSLYDIIKVIDGSAFLDSCVLGFPGCSDESPCPVHEDWKETKKNIVRMLKDNSLEKLSKGIGPKLDFIKKQPQLPDLK</sequence>
<dbReference type="SUPFAM" id="SSF46785">
    <property type="entry name" value="Winged helix' DNA-binding domain"/>
    <property type="match status" value="1"/>
</dbReference>
<dbReference type="PANTHER" id="PTHR33221:SF15">
    <property type="entry name" value="HTH-TYPE TRANSCRIPTIONAL REGULATOR YWGB-RELATED"/>
    <property type="match status" value="1"/>
</dbReference>
<evidence type="ECO:0000313" key="1">
    <source>
        <dbReference type="EMBL" id="KKL48036.1"/>
    </source>
</evidence>
<reference evidence="1" key="1">
    <citation type="journal article" date="2015" name="Nature">
        <title>Complex archaea that bridge the gap between prokaryotes and eukaryotes.</title>
        <authorList>
            <person name="Spang A."/>
            <person name="Saw J.H."/>
            <person name="Jorgensen S.L."/>
            <person name="Zaremba-Niedzwiedzka K."/>
            <person name="Martijn J."/>
            <person name="Lind A.E."/>
            <person name="van Eijk R."/>
            <person name="Schleper C."/>
            <person name="Guy L."/>
            <person name="Ettema T.J."/>
        </authorList>
    </citation>
    <scope>NUCLEOTIDE SEQUENCE</scope>
</reference>
<dbReference type="GO" id="GO:0003700">
    <property type="term" value="F:DNA-binding transcription factor activity"/>
    <property type="evidence" value="ECO:0007669"/>
    <property type="project" value="TreeGrafter"/>
</dbReference>
<dbReference type="GO" id="GO:0005829">
    <property type="term" value="C:cytosol"/>
    <property type="evidence" value="ECO:0007669"/>
    <property type="project" value="TreeGrafter"/>
</dbReference>
<comment type="caution">
    <text evidence="1">The sequence shown here is derived from an EMBL/GenBank/DDBJ whole genome shotgun (WGS) entry which is preliminary data.</text>
</comment>
<accession>A0A0F9D2T4</accession>
<dbReference type="InterPro" id="IPR036388">
    <property type="entry name" value="WH-like_DNA-bd_sf"/>
</dbReference>
<dbReference type="InterPro" id="IPR036390">
    <property type="entry name" value="WH_DNA-bd_sf"/>
</dbReference>
<evidence type="ECO:0008006" key="2">
    <source>
        <dbReference type="Google" id="ProtNLM"/>
    </source>
</evidence>
<protein>
    <recommendedName>
        <fullName evidence="2">Rrf2 family transcriptional regulator</fullName>
    </recommendedName>
</protein>
<dbReference type="Pfam" id="PF02082">
    <property type="entry name" value="Rrf2"/>
    <property type="match status" value="1"/>
</dbReference>
<dbReference type="NCBIfam" id="TIGR00738">
    <property type="entry name" value="rrf2_super"/>
    <property type="match status" value="1"/>
</dbReference>
<organism evidence="1">
    <name type="scientific">marine sediment metagenome</name>
    <dbReference type="NCBI Taxonomy" id="412755"/>
    <lineage>
        <taxon>unclassified sequences</taxon>
        <taxon>metagenomes</taxon>
        <taxon>ecological metagenomes</taxon>
    </lineage>
</organism>
<dbReference type="PROSITE" id="PS51197">
    <property type="entry name" value="HTH_RRF2_2"/>
    <property type="match status" value="1"/>
</dbReference>
<dbReference type="PANTHER" id="PTHR33221">
    <property type="entry name" value="WINGED HELIX-TURN-HELIX TRANSCRIPTIONAL REGULATOR, RRF2 FAMILY"/>
    <property type="match status" value="1"/>
</dbReference>
<dbReference type="InterPro" id="IPR000944">
    <property type="entry name" value="Tscrpt_reg_Rrf2"/>
</dbReference>
<name>A0A0F9D2T4_9ZZZZ</name>